<protein>
    <submittedName>
        <fullName evidence="7">Cytochrome P450</fullName>
    </submittedName>
</protein>
<dbReference type="EMBL" id="JAUSZV010000005">
    <property type="protein sequence ID" value="MDQ0912412.1"/>
    <property type="molecule type" value="Genomic_DNA"/>
</dbReference>
<dbReference type="InterPro" id="IPR036396">
    <property type="entry name" value="Cyt_P450_sf"/>
</dbReference>
<dbReference type="InterPro" id="IPR002397">
    <property type="entry name" value="Cyt_P450_B"/>
</dbReference>
<evidence type="ECO:0000256" key="4">
    <source>
        <dbReference type="ARBA" id="ARBA00023002"/>
    </source>
</evidence>
<dbReference type="RefSeq" id="WP_306984759.1">
    <property type="nucleotide sequence ID" value="NZ_JAUSYQ010000002.1"/>
</dbReference>
<dbReference type="PRINTS" id="PR00385">
    <property type="entry name" value="P450"/>
</dbReference>
<name>A0AAW8FTM4_9ACTN</name>
<gene>
    <name evidence="7" type="ORF">QFZ22_008397</name>
</gene>
<dbReference type="PANTHER" id="PTHR46696">
    <property type="entry name" value="P450, PUTATIVE (EUROFUNG)-RELATED"/>
    <property type="match status" value="1"/>
</dbReference>
<keyword evidence="2" id="KW-0349">Heme</keyword>
<evidence type="ECO:0000256" key="1">
    <source>
        <dbReference type="ARBA" id="ARBA00010617"/>
    </source>
</evidence>
<proteinExistence type="inferred from homology"/>
<reference evidence="7" key="1">
    <citation type="submission" date="2023-07" db="EMBL/GenBank/DDBJ databases">
        <title>Comparative genomics of wheat-associated soil bacteria to identify genetic determinants of phenazine resistance.</title>
        <authorList>
            <person name="Mouncey N."/>
        </authorList>
    </citation>
    <scope>NUCLEOTIDE SEQUENCE</scope>
    <source>
        <strain evidence="7">V4I22</strain>
    </source>
</reference>
<evidence type="ECO:0000256" key="2">
    <source>
        <dbReference type="ARBA" id="ARBA00022617"/>
    </source>
</evidence>
<evidence type="ECO:0000313" key="8">
    <source>
        <dbReference type="Proteomes" id="UP001234216"/>
    </source>
</evidence>
<dbReference type="Gene3D" id="1.10.630.10">
    <property type="entry name" value="Cytochrome P450"/>
    <property type="match status" value="1"/>
</dbReference>
<dbReference type="InterPro" id="IPR001128">
    <property type="entry name" value="Cyt_P450"/>
</dbReference>
<dbReference type="GO" id="GO:0016705">
    <property type="term" value="F:oxidoreductase activity, acting on paired donors, with incorporation or reduction of molecular oxygen"/>
    <property type="evidence" value="ECO:0007669"/>
    <property type="project" value="InterPro"/>
</dbReference>
<dbReference type="SUPFAM" id="SSF48264">
    <property type="entry name" value="Cytochrome P450"/>
    <property type="match status" value="1"/>
</dbReference>
<accession>A0AAW8FTM4</accession>
<organism evidence="7 8">
    <name type="scientific">Streptomyces canus</name>
    <dbReference type="NCBI Taxonomy" id="58343"/>
    <lineage>
        <taxon>Bacteria</taxon>
        <taxon>Bacillati</taxon>
        <taxon>Actinomycetota</taxon>
        <taxon>Actinomycetes</taxon>
        <taxon>Kitasatosporales</taxon>
        <taxon>Streptomycetaceae</taxon>
        <taxon>Streptomyces</taxon>
        <taxon>Streptomyces aurantiacus group</taxon>
    </lineage>
</organism>
<dbReference type="GO" id="GO:0004497">
    <property type="term" value="F:monooxygenase activity"/>
    <property type="evidence" value="ECO:0007669"/>
    <property type="project" value="UniProtKB-KW"/>
</dbReference>
<evidence type="ECO:0000256" key="5">
    <source>
        <dbReference type="ARBA" id="ARBA00023004"/>
    </source>
</evidence>
<dbReference type="AlphaFoldDB" id="A0AAW8FTM4"/>
<comment type="similarity">
    <text evidence="1">Belongs to the cytochrome P450 family.</text>
</comment>
<dbReference type="PRINTS" id="PR00359">
    <property type="entry name" value="BP450"/>
</dbReference>
<dbReference type="GO" id="GO:0020037">
    <property type="term" value="F:heme binding"/>
    <property type="evidence" value="ECO:0007669"/>
    <property type="project" value="InterPro"/>
</dbReference>
<dbReference type="PANTHER" id="PTHR46696:SF1">
    <property type="entry name" value="CYTOCHROME P450 YJIB-RELATED"/>
    <property type="match status" value="1"/>
</dbReference>
<dbReference type="FunFam" id="1.10.630.10:FF:000018">
    <property type="entry name" value="Cytochrome P450 monooxygenase"/>
    <property type="match status" value="1"/>
</dbReference>
<sequence length="402" mass="43816">MNASVHELTTFPAVRSAAQPFAVPDTYRRLFGERRLPRVRLPAGRTAHLAGRYEDVRAVLAGPFSADGSHPGFPTARAGSGSSSQQLSFFRMDGADHRRYRRLTTAHFAVARLERLRPVVRGTVEELVAALKREGPGTDLVSAFAMPLPSLVICHILGVPYGDRERFGVLIDVMVRAPQMSREAVVDAVTQLQEYVLRLADAKRRDPSDDLLSDLVASFDADSSLDPRQLPAMVLLLLVAGHETTASMISLGALALMRDDAAREQLTADPALVTGAVEELLRYLAIAQWIPRVATEDTEIGGSPVRVGEGVVVLPMVANRDPAVFAEPDRLDPRRPNASAHVACGFGPHQCLGLQLARMELQEVFAVLFRELVGARPAVPAEQLPFRQRSAFFGLDALPVTW</sequence>
<evidence type="ECO:0000256" key="6">
    <source>
        <dbReference type="ARBA" id="ARBA00023033"/>
    </source>
</evidence>
<dbReference type="Pfam" id="PF00067">
    <property type="entry name" value="p450"/>
    <property type="match status" value="1"/>
</dbReference>
<evidence type="ECO:0000313" key="7">
    <source>
        <dbReference type="EMBL" id="MDQ0912412.1"/>
    </source>
</evidence>
<evidence type="ECO:0000256" key="3">
    <source>
        <dbReference type="ARBA" id="ARBA00022723"/>
    </source>
</evidence>
<keyword evidence="4" id="KW-0560">Oxidoreductase</keyword>
<comment type="caution">
    <text evidence="7">The sequence shown here is derived from an EMBL/GenBank/DDBJ whole genome shotgun (WGS) entry which is preliminary data.</text>
</comment>
<keyword evidence="3" id="KW-0479">Metal-binding</keyword>
<keyword evidence="6" id="KW-0503">Monooxygenase</keyword>
<keyword evidence="5" id="KW-0408">Iron</keyword>
<dbReference type="GO" id="GO:0005506">
    <property type="term" value="F:iron ion binding"/>
    <property type="evidence" value="ECO:0007669"/>
    <property type="project" value="InterPro"/>
</dbReference>
<dbReference type="CDD" id="cd11030">
    <property type="entry name" value="CYP105-like"/>
    <property type="match status" value="1"/>
</dbReference>
<dbReference type="Proteomes" id="UP001234216">
    <property type="component" value="Unassembled WGS sequence"/>
</dbReference>